<dbReference type="InterPro" id="IPR001789">
    <property type="entry name" value="Sig_transdc_resp-reg_receiver"/>
</dbReference>
<dbReference type="Proteomes" id="UP001356308">
    <property type="component" value="Unassembled WGS sequence"/>
</dbReference>
<dbReference type="SMART" id="SM00850">
    <property type="entry name" value="LytTR"/>
    <property type="match status" value="1"/>
</dbReference>
<dbReference type="SUPFAM" id="SSF52172">
    <property type="entry name" value="CheY-like"/>
    <property type="match status" value="1"/>
</dbReference>
<dbReference type="InterPro" id="IPR011006">
    <property type="entry name" value="CheY-like_superfamily"/>
</dbReference>
<organism evidence="4 5">
    <name type="scientific">Maribacter cobaltidurans</name>
    <dbReference type="NCBI Taxonomy" id="1178778"/>
    <lineage>
        <taxon>Bacteria</taxon>
        <taxon>Pseudomonadati</taxon>
        <taxon>Bacteroidota</taxon>
        <taxon>Flavobacteriia</taxon>
        <taxon>Flavobacteriales</taxon>
        <taxon>Flavobacteriaceae</taxon>
        <taxon>Maribacter</taxon>
    </lineage>
</organism>
<evidence type="ECO:0000256" key="1">
    <source>
        <dbReference type="PROSITE-ProRule" id="PRU00169"/>
    </source>
</evidence>
<dbReference type="Gene3D" id="2.40.50.1020">
    <property type="entry name" value="LytTr DNA-binding domain"/>
    <property type="match status" value="1"/>
</dbReference>
<feature type="domain" description="HTH LytTR-type" evidence="3">
    <location>
        <begin position="146"/>
        <end position="200"/>
    </location>
</feature>
<dbReference type="EMBL" id="JAZDDG010000005">
    <property type="protein sequence ID" value="MEE1976726.1"/>
    <property type="molecule type" value="Genomic_DNA"/>
</dbReference>
<protein>
    <submittedName>
        <fullName evidence="4">LytTR family DNA-binding domain-containing protein</fullName>
    </submittedName>
</protein>
<sequence>MTTLKCVIVEDSPLHRILLEKIINQNNHIQILHSFDNGINALNFMNRTAFDLLFLDIELPKMNGFELLNKLNQSQQTIITSANPTHATKAFDFNVTDYLLKPYTVARFNKAIEKVLVKSKLPINTKIDEDFILVKSNLKEIRLFSKDILWIEALGDYVKIITKERKLIVLSTMKAFIEKLPQEKFLRIHKSYIVNIEKIELYNHRHVQVDSNKLPMSRNSNIRLDEILNLLN</sequence>
<keyword evidence="5" id="KW-1185">Reference proteome</keyword>
<keyword evidence="4" id="KW-0238">DNA-binding</keyword>
<feature type="modified residue" description="4-aspartylphosphate" evidence="1">
    <location>
        <position position="56"/>
    </location>
</feature>
<dbReference type="RefSeq" id="WP_272651422.1">
    <property type="nucleotide sequence ID" value="NZ_JAZDDG010000005.1"/>
</dbReference>
<dbReference type="Pfam" id="PF04397">
    <property type="entry name" value="LytTR"/>
    <property type="match status" value="1"/>
</dbReference>
<dbReference type="Gene3D" id="3.40.50.2300">
    <property type="match status" value="1"/>
</dbReference>
<gene>
    <name evidence="4" type="ORF">V1I91_11640</name>
</gene>
<evidence type="ECO:0000313" key="5">
    <source>
        <dbReference type="Proteomes" id="UP001356308"/>
    </source>
</evidence>
<keyword evidence="1" id="KW-0597">Phosphoprotein</keyword>
<name>A0ABU7IW17_9FLAO</name>
<dbReference type="PROSITE" id="PS50110">
    <property type="entry name" value="RESPONSE_REGULATORY"/>
    <property type="match status" value="1"/>
</dbReference>
<evidence type="ECO:0000259" key="2">
    <source>
        <dbReference type="PROSITE" id="PS50110"/>
    </source>
</evidence>
<dbReference type="SMART" id="SM00448">
    <property type="entry name" value="REC"/>
    <property type="match status" value="1"/>
</dbReference>
<proteinExistence type="predicted"/>
<dbReference type="InterPro" id="IPR046947">
    <property type="entry name" value="LytR-like"/>
</dbReference>
<dbReference type="PROSITE" id="PS50930">
    <property type="entry name" value="HTH_LYTTR"/>
    <property type="match status" value="1"/>
</dbReference>
<feature type="domain" description="Response regulatory" evidence="2">
    <location>
        <begin position="5"/>
        <end position="116"/>
    </location>
</feature>
<evidence type="ECO:0000313" key="4">
    <source>
        <dbReference type="EMBL" id="MEE1976726.1"/>
    </source>
</evidence>
<dbReference type="PANTHER" id="PTHR37299:SF1">
    <property type="entry name" value="STAGE 0 SPORULATION PROTEIN A HOMOLOG"/>
    <property type="match status" value="1"/>
</dbReference>
<accession>A0ABU7IW17</accession>
<comment type="caution">
    <text evidence="4">The sequence shown here is derived from an EMBL/GenBank/DDBJ whole genome shotgun (WGS) entry which is preliminary data.</text>
</comment>
<reference evidence="4 5" key="1">
    <citation type="submission" date="2024-01" db="EMBL/GenBank/DDBJ databases">
        <title>Maribacter spp. originated from different algae showed divergent polysaccharides utilization ability.</title>
        <authorList>
            <person name="Wang H."/>
            <person name="Wu Y."/>
        </authorList>
    </citation>
    <scope>NUCLEOTIDE SEQUENCE [LARGE SCALE GENOMIC DNA]</scope>
    <source>
        <strain evidence="4 5">PR1</strain>
    </source>
</reference>
<dbReference type="PANTHER" id="PTHR37299">
    <property type="entry name" value="TRANSCRIPTIONAL REGULATOR-RELATED"/>
    <property type="match status" value="1"/>
</dbReference>
<dbReference type="Pfam" id="PF00072">
    <property type="entry name" value="Response_reg"/>
    <property type="match status" value="1"/>
</dbReference>
<evidence type="ECO:0000259" key="3">
    <source>
        <dbReference type="PROSITE" id="PS50930"/>
    </source>
</evidence>
<dbReference type="GO" id="GO:0003677">
    <property type="term" value="F:DNA binding"/>
    <property type="evidence" value="ECO:0007669"/>
    <property type="project" value="UniProtKB-KW"/>
</dbReference>
<dbReference type="InterPro" id="IPR007492">
    <property type="entry name" value="LytTR_DNA-bd_dom"/>
</dbReference>